<dbReference type="InterPro" id="IPR046530">
    <property type="entry name" value="BIM1-like_dom"/>
</dbReference>
<sequence>MVSSLLASALAFSGLASAHYRVLAPAWRANSLSTPGASQWVWPCANVSELSASNTTGRTEWPLTGGSIKINGSHEYALTYVNLGLGTNVSDFDIPLLHDFNQTGAGVLCLKDAVRDAMKKGLEANNVTEDELDGMKGSLQIVQIAHGGGALYNCADLTFSRSAKLLEDSDCQNATGVGGEFLHSSAIAMDHDHGAAGSNAASALGVRGLVAALVAGGVGFVLM</sequence>
<dbReference type="InterPro" id="IPR046936">
    <property type="entry name" value="BIM1-like"/>
</dbReference>
<dbReference type="CDD" id="cd21176">
    <property type="entry name" value="LPMO_auxiliary-like"/>
    <property type="match status" value="1"/>
</dbReference>
<feature type="domain" description="Copper acquisition factor BIM1-like" evidence="9">
    <location>
        <begin position="17"/>
        <end position="176"/>
    </location>
</feature>
<name>A0A9W4XNT1_9PLEO</name>
<evidence type="ECO:0000256" key="5">
    <source>
        <dbReference type="ARBA" id="ARBA00023136"/>
    </source>
</evidence>
<comment type="subcellular location">
    <subcellularLocation>
        <location evidence="1">Cell membrane</location>
        <topology evidence="1">Lipid-anchor</topology>
        <topology evidence="1">GPI-anchor</topology>
    </subcellularLocation>
</comment>
<evidence type="ECO:0000256" key="3">
    <source>
        <dbReference type="ARBA" id="ARBA00022622"/>
    </source>
</evidence>
<keyword evidence="11" id="KW-1185">Reference proteome</keyword>
<evidence type="ECO:0000313" key="10">
    <source>
        <dbReference type="EMBL" id="CAI6331915.1"/>
    </source>
</evidence>
<evidence type="ECO:0000256" key="1">
    <source>
        <dbReference type="ARBA" id="ARBA00004609"/>
    </source>
</evidence>
<keyword evidence="6" id="KW-0325">Glycoprotein</keyword>
<dbReference type="PANTHER" id="PTHR34992">
    <property type="entry name" value="HYPHAL ANASTAMOSIS-7 PROTEIN"/>
    <property type="match status" value="1"/>
</dbReference>
<dbReference type="EMBL" id="CAOQHR010000003">
    <property type="protein sequence ID" value="CAI6331915.1"/>
    <property type="molecule type" value="Genomic_DNA"/>
</dbReference>
<organism evidence="10 11">
    <name type="scientific">Periconia digitata</name>
    <dbReference type="NCBI Taxonomy" id="1303443"/>
    <lineage>
        <taxon>Eukaryota</taxon>
        <taxon>Fungi</taxon>
        <taxon>Dikarya</taxon>
        <taxon>Ascomycota</taxon>
        <taxon>Pezizomycotina</taxon>
        <taxon>Dothideomycetes</taxon>
        <taxon>Pleosporomycetidae</taxon>
        <taxon>Pleosporales</taxon>
        <taxon>Massarineae</taxon>
        <taxon>Periconiaceae</taxon>
        <taxon>Periconia</taxon>
    </lineage>
</organism>
<dbReference type="GO" id="GO:0098552">
    <property type="term" value="C:side of membrane"/>
    <property type="evidence" value="ECO:0007669"/>
    <property type="project" value="UniProtKB-KW"/>
</dbReference>
<keyword evidence="3" id="KW-0336">GPI-anchor</keyword>
<feature type="signal peptide" evidence="8">
    <location>
        <begin position="1"/>
        <end position="18"/>
    </location>
</feature>
<proteinExistence type="predicted"/>
<accession>A0A9W4XNT1</accession>
<reference evidence="10" key="1">
    <citation type="submission" date="2023-01" db="EMBL/GenBank/DDBJ databases">
        <authorList>
            <person name="Van Ghelder C."/>
            <person name="Rancurel C."/>
        </authorList>
    </citation>
    <scope>NUCLEOTIDE SEQUENCE</scope>
    <source>
        <strain evidence="10">CNCM I-4278</strain>
    </source>
</reference>
<dbReference type="Pfam" id="PF20238">
    <property type="entry name" value="BIM1-like_dom"/>
    <property type="match status" value="1"/>
</dbReference>
<evidence type="ECO:0000313" key="11">
    <source>
        <dbReference type="Proteomes" id="UP001152607"/>
    </source>
</evidence>
<keyword evidence="5" id="KW-0472">Membrane</keyword>
<keyword evidence="7" id="KW-0449">Lipoprotein</keyword>
<keyword evidence="2" id="KW-1003">Cell membrane</keyword>
<evidence type="ECO:0000256" key="7">
    <source>
        <dbReference type="ARBA" id="ARBA00023288"/>
    </source>
</evidence>
<dbReference type="GO" id="GO:0005886">
    <property type="term" value="C:plasma membrane"/>
    <property type="evidence" value="ECO:0007669"/>
    <property type="project" value="UniProtKB-SubCell"/>
</dbReference>
<protein>
    <recommendedName>
        <fullName evidence="9">Copper acquisition factor BIM1-like domain-containing protein</fullName>
    </recommendedName>
</protein>
<comment type="caution">
    <text evidence="10">The sequence shown here is derived from an EMBL/GenBank/DDBJ whole genome shotgun (WGS) entry which is preliminary data.</text>
</comment>
<evidence type="ECO:0000256" key="6">
    <source>
        <dbReference type="ARBA" id="ARBA00023180"/>
    </source>
</evidence>
<evidence type="ECO:0000256" key="8">
    <source>
        <dbReference type="SAM" id="SignalP"/>
    </source>
</evidence>
<feature type="chain" id="PRO_5040753988" description="Copper acquisition factor BIM1-like domain-containing protein" evidence="8">
    <location>
        <begin position="19"/>
        <end position="223"/>
    </location>
</feature>
<dbReference type="OrthoDB" id="5333578at2759"/>
<evidence type="ECO:0000256" key="4">
    <source>
        <dbReference type="ARBA" id="ARBA00022729"/>
    </source>
</evidence>
<gene>
    <name evidence="10" type="ORF">PDIGIT_LOCUS4944</name>
</gene>
<keyword evidence="4 8" id="KW-0732">Signal</keyword>
<dbReference type="Proteomes" id="UP001152607">
    <property type="component" value="Unassembled WGS sequence"/>
</dbReference>
<evidence type="ECO:0000259" key="9">
    <source>
        <dbReference type="Pfam" id="PF20238"/>
    </source>
</evidence>
<evidence type="ECO:0000256" key="2">
    <source>
        <dbReference type="ARBA" id="ARBA00022475"/>
    </source>
</evidence>
<dbReference type="AlphaFoldDB" id="A0A9W4XNT1"/>
<dbReference type="PANTHER" id="PTHR34992:SF2">
    <property type="entry name" value="COPPER ACQUISITION FACTOR BIM1-LIKE DOMAIN-CONTAINING PROTEIN"/>
    <property type="match status" value="1"/>
</dbReference>